<evidence type="ECO:0000313" key="3">
    <source>
        <dbReference type="Proteomes" id="UP000216052"/>
    </source>
</evidence>
<dbReference type="EC" id="2.4.2.53" evidence="2"/>
<dbReference type="Gene3D" id="3.90.550.10">
    <property type="entry name" value="Spore Coat Polysaccharide Biosynthesis Protein SpsA, Chain A"/>
    <property type="match status" value="1"/>
</dbReference>
<feature type="domain" description="Glycosyltransferase 2-like" evidence="1">
    <location>
        <begin position="11"/>
        <end position="139"/>
    </location>
</feature>
<dbReference type="InterPro" id="IPR001173">
    <property type="entry name" value="Glyco_trans_2-like"/>
</dbReference>
<dbReference type="PANTHER" id="PTHR43685:SF2">
    <property type="entry name" value="GLYCOSYLTRANSFERASE 2-LIKE DOMAIN-CONTAINING PROTEIN"/>
    <property type="match status" value="1"/>
</dbReference>
<dbReference type="PANTHER" id="PTHR43685">
    <property type="entry name" value="GLYCOSYLTRANSFERASE"/>
    <property type="match status" value="1"/>
</dbReference>
<gene>
    <name evidence="2" type="primary">arnC</name>
    <name evidence="2" type="ORF">SPACI_051190</name>
</gene>
<keyword evidence="3" id="KW-1185">Reference proteome</keyword>
<dbReference type="CDD" id="cd00761">
    <property type="entry name" value="Glyco_tranf_GTA_type"/>
    <property type="match status" value="1"/>
</dbReference>
<proteinExistence type="predicted"/>
<dbReference type="InterPro" id="IPR029044">
    <property type="entry name" value="Nucleotide-diphossugar_trans"/>
</dbReference>
<evidence type="ECO:0000259" key="1">
    <source>
        <dbReference type="Pfam" id="PF00535"/>
    </source>
</evidence>
<keyword evidence="2" id="KW-0328">Glycosyltransferase</keyword>
<dbReference type="Proteomes" id="UP000216052">
    <property type="component" value="Chromosome"/>
</dbReference>
<dbReference type="EMBL" id="CP155571">
    <property type="protein sequence ID" value="XFO75008.1"/>
    <property type="molecule type" value="Genomic_DNA"/>
</dbReference>
<sequence>MTVTNPTPKVTVITAVYNSVPYLAACLDSLLKQTFTDFEVLIVDDGSVDGSDRIYNQYASHDNRIRVLHFNNNHGIGYCRAASLRKAHGEYIAVLDADNIAAPHRLERQVAWLNEHQSTVLLASYFGIINHYGNLIGAEELALNQLELRWRLIFGNCLEHSTVMFRKQAALACGGYDPAIRLGEDMDFYSRLICHGSAEMIPEKLSLWRSRHQCLAQLDSLNHNNTNYAQLVSHAIRRHLGLEVSLEVASALFNHGYLPAQNLSVFTDAVKLTLLALELFRESPYFAPEYSNDLGRCTFTQLMELQQRNKNQPWWPQAFDLWERALQYLTHTKYNWLEDRELVWQEQWLSQKDLAAAL</sequence>
<accession>A0ABZ3J9I5</accession>
<dbReference type="RefSeq" id="WP_169716747.1">
    <property type="nucleotide sequence ID" value="NZ_CP155571.1"/>
</dbReference>
<dbReference type="GO" id="GO:0099621">
    <property type="term" value="F:undecaprenyl-phosphate 4-deoxy-4-formamido-L-arabinose transferase activity"/>
    <property type="evidence" value="ECO:0007669"/>
    <property type="project" value="UniProtKB-EC"/>
</dbReference>
<organism evidence="2 3">
    <name type="scientific">Sporomusa acidovorans (strain ATCC 49682 / DSM 3132 / Mol)</name>
    <dbReference type="NCBI Taxonomy" id="1123286"/>
    <lineage>
        <taxon>Bacteria</taxon>
        <taxon>Bacillati</taxon>
        <taxon>Bacillota</taxon>
        <taxon>Negativicutes</taxon>
        <taxon>Selenomonadales</taxon>
        <taxon>Sporomusaceae</taxon>
        <taxon>Sporomusa</taxon>
    </lineage>
</organism>
<keyword evidence="2" id="KW-0808">Transferase</keyword>
<dbReference type="SUPFAM" id="SSF53448">
    <property type="entry name" value="Nucleotide-diphospho-sugar transferases"/>
    <property type="match status" value="1"/>
</dbReference>
<name>A0ABZ3J9I5_SPOA4</name>
<evidence type="ECO:0000313" key="2">
    <source>
        <dbReference type="EMBL" id="XFO75008.1"/>
    </source>
</evidence>
<reference evidence="2" key="1">
    <citation type="submission" date="2024-05" db="EMBL/GenBank/DDBJ databases">
        <title>Isolation and characterization of Sporomusa carbonis sp. nov., a carboxydotrophic hydrogenogen in the genus of Sporomusa isolated from a charcoal burning pile.</title>
        <authorList>
            <person name="Boeer T."/>
            <person name="Rosenbaum F."/>
            <person name="Eysell L."/>
            <person name="Mueller V."/>
            <person name="Daniel R."/>
            <person name="Poehlein A."/>
        </authorList>
    </citation>
    <scope>NUCLEOTIDE SEQUENCE [LARGE SCALE GENOMIC DNA]</scope>
    <source>
        <strain evidence="2">DSM 3132</strain>
    </source>
</reference>
<dbReference type="Pfam" id="PF00535">
    <property type="entry name" value="Glycos_transf_2"/>
    <property type="match status" value="1"/>
</dbReference>
<dbReference type="InterPro" id="IPR050834">
    <property type="entry name" value="Glycosyltransf_2"/>
</dbReference>
<protein>
    <submittedName>
        <fullName evidence="2">Undecaprenyl-phosphate 4-deoxy-4-formamido-L-arabinose transferase</fullName>
        <ecNumber evidence="2">2.4.2.53</ecNumber>
    </submittedName>
</protein>